<evidence type="ECO:0000256" key="1">
    <source>
        <dbReference type="ARBA" id="ARBA00004429"/>
    </source>
</evidence>
<evidence type="ECO:0000256" key="4">
    <source>
        <dbReference type="ARBA" id="ARBA00022475"/>
    </source>
</evidence>
<dbReference type="PANTHER" id="PTHR30614:SF35">
    <property type="entry name" value="ABC TRANSPORTER PERMEASE PROTEIN"/>
    <property type="match status" value="1"/>
</dbReference>
<dbReference type="GO" id="GO:0006865">
    <property type="term" value="P:amino acid transport"/>
    <property type="evidence" value="ECO:0007669"/>
    <property type="project" value="TreeGrafter"/>
</dbReference>
<reference evidence="10 11" key="1">
    <citation type="submission" date="2014-05" db="EMBL/GenBank/DDBJ databases">
        <title>Whole genome shotgun sequence of Rhizobium rhizogenes NBRC 13257.</title>
        <authorList>
            <person name="Katano-Makiyama Y."/>
            <person name="Hosoyama A."/>
            <person name="Hashimoto M."/>
            <person name="Hosoyama Y."/>
            <person name="Noguchi M."/>
            <person name="Tsuchikane K."/>
            <person name="Kimura A."/>
            <person name="Ohji S."/>
            <person name="Ichikawa N."/>
            <person name="Yamazoe A."/>
            <person name="Fujita N."/>
        </authorList>
    </citation>
    <scope>NUCLEOTIDE SEQUENCE [LARGE SCALE GENOMIC DNA]</scope>
    <source>
        <strain evidence="10 11">NBRC 13257</strain>
    </source>
</reference>
<dbReference type="CDD" id="cd06261">
    <property type="entry name" value="TM_PBP2"/>
    <property type="match status" value="1"/>
</dbReference>
<evidence type="ECO:0000259" key="9">
    <source>
        <dbReference type="PROSITE" id="PS50928"/>
    </source>
</evidence>
<feature type="transmembrane region" description="Helical" evidence="8">
    <location>
        <begin position="190"/>
        <end position="217"/>
    </location>
</feature>
<keyword evidence="5 8" id="KW-0812">Transmembrane</keyword>
<dbReference type="InterPro" id="IPR010065">
    <property type="entry name" value="AA_ABC_transptr_permease_3TM"/>
</dbReference>
<dbReference type="RefSeq" id="WP_007688918.1">
    <property type="nucleotide sequence ID" value="NZ_BAYX01000003.1"/>
</dbReference>
<accession>A0AA87Q686</accession>
<dbReference type="Pfam" id="PF00528">
    <property type="entry name" value="BPD_transp_1"/>
    <property type="match status" value="1"/>
</dbReference>
<dbReference type="InterPro" id="IPR043429">
    <property type="entry name" value="ArtM/GltK/GlnP/TcyL/YhdX-like"/>
</dbReference>
<dbReference type="SUPFAM" id="SSF161098">
    <property type="entry name" value="MetI-like"/>
    <property type="match status" value="1"/>
</dbReference>
<dbReference type="InterPro" id="IPR000515">
    <property type="entry name" value="MetI-like"/>
</dbReference>
<keyword evidence="7 8" id="KW-0472">Membrane</keyword>
<dbReference type="NCBIfam" id="TIGR01726">
    <property type="entry name" value="HEQRo_perm_3TM"/>
    <property type="match status" value="1"/>
</dbReference>
<dbReference type="InterPro" id="IPR035906">
    <property type="entry name" value="MetI-like_sf"/>
</dbReference>
<feature type="transmembrane region" description="Helical" evidence="8">
    <location>
        <begin position="16"/>
        <end position="45"/>
    </location>
</feature>
<keyword evidence="6 8" id="KW-1133">Transmembrane helix</keyword>
<feature type="transmembrane region" description="Helical" evidence="8">
    <location>
        <begin position="154"/>
        <end position="170"/>
    </location>
</feature>
<organism evidence="10 11">
    <name type="scientific">Rhizobium rhizogenes NBRC 13257</name>
    <dbReference type="NCBI Taxonomy" id="1220581"/>
    <lineage>
        <taxon>Bacteria</taxon>
        <taxon>Pseudomonadati</taxon>
        <taxon>Pseudomonadota</taxon>
        <taxon>Alphaproteobacteria</taxon>
        <taxon>Hyphomicrobiales</taxon>
        <taxon>Rhizobiaceae</taxon>
        <taxon>Rhizobium/Agrobacterium group</taxon>
        <taxon>Rhizobium</taxon>
    </lineage>
</organism>
<dbReference type="GO" id="GO:0022857">
    <property type="term" value="F:transmembrane transporter activity"/>
    <property type="evidence" value="ECO:0007669"/>
    <property type="project" value="InterPro"/>
</dbReference>
<name>A0AA87Q686_RHIRH</name>
<evidence type="ECO:0000256" key="3">
    <source>
        <dbReference type="ARBA" id="ARBA00022448"/>
    </source>
</evidence>
<evidence type="ECO:0000313" key="11">
    <source>
        <dbReference type="Proteomes" id="UP000026941"/>
    </source>
</evidence>
<feature type="transmembrane region" description="Helical" evidence="8">
    <location>
        <begin position="86"/>
        <end position="105"/>
    </location>
</feature>
<dbReference type="Proteomes" id="UP000026941">
    <property type="component" value="Unassembled WGS sequence"/>
</dbReference>
<comment type="subcellular location">
    <subcellularLocation>
        <location evidence="1">Cell inner membrane</location>
        <topology evidence="1">Multi-pass membrane protein</topology>
    </subcellularLocation>
    <subcellularLocation>
        <location evidence="8">Cell membrane</location>
        <topology evidence="8">Multi-pass membrane protein</topology>
    </subcellularLocation>
</comment>
<keyword evidence="3 8" id="KW-0813">Transport</keyword>
<dbReference type="GO" id="GO:0043190">
    <property type="term" value="C:ATP-binding cassette (ABC) transporter complex"/>
    <property type="evidence" value="ECO:0007669"/>
    <property type="project" value="InterPro"/>
</dbReference>
<evidence type="ECO:0000256" key="6">
    <source>
        <dbReference type="ARBA" id="ARBA00022989"/>
    </source>
</evidence>
<dbReference type="Gene3D" id="1.10.3720.10">
    <property type="entry name" value="MetI-like"/>
    <property type="match status" value="1"/>
</dbReference>
<feature type="transmembrane region" description="Helical" evidence="8">
    <location>
        <begin position="57"/>
        <end position="80"/>
    </location>
</feature>
<gene>
    <name evidence="10" type="ORF">RRH01S_03_01230</name>
</gene>
<evidence type="ECO:0000313" key="10">
    <source>
        <dbReference type="EMBL" id="GAJ92054.1"/>
    </source>
</evidence>
<dbReference type="AlphaFoldDB" id="A0AA87Q686"/>
<proteinExistence type="inferred from homology"/>
<feature type="domain" description="ABC transmembrane type-1" evidence="9">
    <location>
        <begin position="21"/>
        <end position="209"/>
    </location>
</feature>
<keyword evidence="4" id="KW-1003">Cell membrane</keyword>
<evidence type="ECO:0000256" key="7">
    <source>
        <dbReference type="ARBA" id="ARBA00023136"/>
    </source>
</evidence>
<comment type="similarity">
    <text evidence="2">Belongs to the binding-protein-dependent transport system permease family. HisMQ subfamily.</text>
</comment>
<dbReference type="PANTHER" id="PTHR30614">
    <property type="entry name" value="MEMBRANE COMPONENT OF AMINO ACID ABC TRANSPORTER"/>
    <property type="match status" value="1"/>
</dbReference>
<dbReference type="PROSITE" id="PS50928">
    <property type="entry name" value="ABC_TM1"/>
    <property type="match status" value="1"/>
</dbReference>
<evidence type="ECO:0000256" key="8">
    <source>
        <dbReference type="RuleBase" id="RU363032"/>
    </source>
</evidence>
<dbReference type="EMBL" id="BAYX01000003">
    <property type="protein sequence ID" value="GAJ92054.1"/>
    <property type="molecule type" value="Genomic_DNA"/>
</dbReference>
<comment type="caution">
    <text evidence="10">The sequence shown here is derived from an EMBL/GenBank/DDBJ whole genome shotgun (WGS) entry which is preliminary data.</text>
</comment>
<evidence type="ECO:0000256" key="5">
    <source>
        <dbReference type="ARBA" id="ARBA00022692"/>
    </source>
</evidence>
<protein>
    <submittedName>
        <fullName evidence="10">ABC transporter permease protein</fullName>
    </submittedName>
</protein>
<evidence type="ECO:0000256" key="2">
    <source>
        <dbReference type="ARBA" id="ARBA00010072"/>
    </source>
</evidence>
<dbReference type="GeneID" id="86851012"/>
<sequence length="224" mass="24450">MHYALHYSQITSYLPYLIGGALLSLELSVLAFAGGMVIGFALAIARNEGGPILSRLVRAYVVFFTNTPQLVQIYVIFFGLPDLGVVFSPFAAVLIGMTLNAGAYLTEILRAGLASVHQEELDAAETLGMSRLQSLRYVIVPHVFRVAMPPLSNQYILMTLGTSMAAVFGVEELTGRAFNVNSTTFRSIEIFTTIAGLYVVITFMATILLAVVGRYVFRARVRVL</sequence>